<dbReference type="InterPro" id="IPR013150">
    <property type="entry name" value="TFIIB_cyclin"/>
</dbReference>
<keyword evidence="4" id="KW-0479">Metal-binding</keyword>
<dbReference type="AlphaFoldDB" id="A0A8J2K2Y4"/>
<keyword evidence="4" id="KW-0863">Zinc-finger</keyword>
<dbReference type="PROSITE" id="PS51134">
    <property type="entry name" value="ZF_TFIIB"/>
    <property type="match status" value="1"/>
</dbReference>
<dbReference type="OrthoDB" id="25790at2759"/>
<dbReference type="GO" id="GO:0016251">
    <property type="term" value="F:RNA polymerase II general transcription initiation factor activity"/>
    <property type="evidence" value="ECO:0007669"/>
    <property type="project" value="TreeGrafter"/>
</dbReference>
<feature type="non-terminal residue" evidence="6">
    <location>
        <position position="166"/>
    </location>
</feature>
<dbReference type="GO" id="GO:0008270">
    <property type="term" value="F:zinc ion binding"/>
    <property type="evidence" value="ECO:0007669"/>
    <property type="project" value="UniProtKB-KW"/>
</dbReference>
<gene>
    <name evidence="6" type="ORF">AFUS01_LOCUS8062</name>
</gene>
<feature type="domain" description="TFIIB-type" evidence="5">
    <location>
        <begin position="6"/>
        <end position="37"/>
    </location>
</feature>
<dbReference type="GO" id="GO:0070897">
    <property type="term" value="P:transcription preinitiation complex assembly"/>
    <property type="evidence" value="ECO:0007669"/>
    <property type="project" value="InterPro"/>
</dbReference>
<keyword evidence="2" id="KW-0804">Transcription</keyword>
<keyword evidence="7" id="KW-1185">Reference proteome</keyword>
<dbReference type="GO" id="GO:0006367">
    <property type="term" value="P:transcription initiation at RNA polymerase II promoter"/>
    <property type="evidence" value="ECO:0007669"/>
    <property type="project" value="TreeGrafter"/>
</dbReference>
<dbReference type="InterPro" id="IPR013137">
    <property type="entry name" value="Znf_TFIIB"/>
</dbReference>
<dbReference type="EMBL" id="CAJVCH010055258">
    <property type="protein sequence ID" value="CAG7718688.1"/>
    <property type="molecule type" value="Genomic_DNA"/>
</dbReference>
<dbReference type="PANTHER" id="PTHR11618">
    <property type="entry name" value="TRANSCRIPTION INITIATION FACTOR IIB-RELATED"/>
    <property type="match status" value="1"/>
</dbReference>
<organism evidence="6 7">
    <name type="scientific">Allacma fusca</name>
    <dbReference type="NCBI Taxonomy" id="39272"/>
    <lineage>
        <taxon>Eukaryota</taxon>
        <taxon>Metazoa</taxon>
        <taxon>Ecdysozoa</taxon>
        <taxon>Arthropoda</taxon>
        <taxon>Hexapoda</taxon>
        <taxon>Collembola</taxon>
        <taxon>Symphypleona</taxon>
        <taxon>Sminthuridae</taxon>
        <taxon>Allacma</taxon>
    </lineage>
</organism>
<evidence type="ECO:0000313" key="7">
    <source>
        <dbReference type="Proteomes" id="UP000708208"/>
    </source>
</evidence>
<name>A0A8J2K2Y4_9HEXA</name>
<dbReference type="PANTHER" id="PTHR11618:SF13">
    <property type="entry name" value="TRANSCRIPTION INITIATION FACTOR IIB"/>
    <property type="match status" value="1"/>
</dbReference>
<evidence type="ECO:0000313" key="6">
    <source>
        <dbReference type="EMBL" id="CAG7718688.1"/>
    </source>
</evidence>
<evidence type="ECO:0000256" key="3">
    <source>
        <dbReference type="ARBA" id="ARBA00031706"/>
    </source>
</evidence>
<dbReference type="InterPro" id="IPR000812">
    <property type="entry name" value="TFIIB"/>
</dbReference>
<accession>A0A8J2K2Y4</accession>
<evidence type="ECO:0000259" key="5">
    <source>
        <dbReference type="PROSITE" id="PS51134"/>
    </source>
</evidence>
<evidence type="ECO:0000256" key="2">
    <source>
        <dbReference type="ARBA" id="ARBA00023163"/>
    </source>
</evidence>
<reference evidence="6" key="1">
    <citation type="submission" date="2021-06" db="EMBL/GenBank/DDBJ databases">
        <authorList>
            <person name="Hodson N. C."/>
            <person name="Mongue J. A."/>
            <person name="Jaron S. K."/>
        </authorList>
    </citation>
    <scope>NUCLEOTIDE SEQUENCE</scope>
</reference>
<keyword evidence="1" id="KW-0805">Transcription regulation</keyword>
<dbReference type="GO" id="GO:0005634">
    <property type="term" value="C:nucleus"/>
    <property type="evidence" value="ECO:0007669"/>
    <property type="project" value="TreeGrafter"/>
</dbReference>
<evidence type="ECO:0000256" key="1">
    <source>
        <dbReference type="ARBA" id="ARBA00023015"/>
    </source>
</evidence>
<sequence length="166" mass="18453">MSIKKLGLGCRFHPGGQLIEDFRSGDPICRECGLIIRGRAIAVGSESRTVGKGRVPRDASRLGEAKNPRASASVDRILANAFNRISPIADRDLHGKQMLKYRSKVAIATASLYVACRQENIPRTFKEMCEAANLKQKPKKKIGRCYKLILRVLNIWVTPITAVDFM</sequence>
<protein>
    <recommendedName>
        <fullName evidence="3">General transcription factor TFIIB</fullName>
    </recommendedName>
</protein>
<dbReference type="GO" id="GO:0097550">
    <property type="term" value="C:transcription preinitiation complex"/>
    <property type="evidence" value="ECO:0007669"/>
    <property type="project" value="TreeGrafter"/>
</dbReference>
<dbReference type="GO" id="GO:0017025">
    <property type="term" value="F:TBP-class protein binding"/>
    <property type="evidence" value="ECO:0007669"/>
    <property type="project" value="InterPro"/>
</dbReference>
<evidence type="ECO:0000256" key="4">
    <source>
        <dbReference type="PROSITE-ProRule" id="PRU00469"/>
    </source>
</evidence>
<keyword evidence="4" id="KW-0862">Zinc</keyword>
<proteinExistence type="predicted"/>
<dbReference type="Pfam" id="PF00382">
    <property type="entry name" value="TFIIB"/>
    <property type="match status" value="1"/>
</dbReference>
<dbReference type="Proteomes" id="UP000708208">
    <property type="component" value="Unassembled WGS sequence"/>
</dbReference>
<comment type="caution">
    <text evidence="6">The sequence shown here is derived from an EMBL/GenBank/DDBJ whole genome shotgun (WGS) entry which is preliminary data.</text>
</comment>